<dbReference type="PANTHER" id="PTHR15137">
    <property type="entry name" value="TRANSCRIPTION INITIATION FACTOR TFIID"/>
    <property type="match status" value="1"/>
</dbReference>
<dbReference type="Gene3D" id="2.60.40.1730">
    <property type="entry name" value="tricorn interacting facor f3 domain"/>
    <property type="match status" value="1"/>
</dbReference>
<dbReference type="Gene3D" id="2.30.30.140">
    <property type="match status" value="1"/>
</dbReference>
<evidence type="ECO:0000256" key="5">
    <source>
        <dbReference type="ARBA" id="ARBA00023117"/>
    </source>
</evidence>
<name>A0A5B8MVX7_9CHLO</name>
<dbReference type="GO" id="GO:0000976">
    <property type="term" value="F:transcription cis-regulatory region binding"/>
    <property type="evidence" value="ECO:0007669"/>
    <property type="project" value="TreeGrafter"/>
</dbReference>
<dbReference type="Gene3D" id="1.10.390.10">
    <property type="entry name" value="Neutral Protease Domain 2"/>
    <property type="match status" value="1"/>
</dbReference>
<keyword evidence="7" id="KW-0539">Nucleus</keyword>
<dbReference type="InterPro" id="IPR018359">
    <property type="entry name" value="Bromodomain_CS"/>
</dbReference>
<dbReference type="Gene3D" id="1.20.920.10">
    <property type="entry name" value="Bromodomain-like"/>
    <property type="match status" value="5"/>
</dbReference>
<dbReference type="SUPFAM" id="SSF63748">
    <property type="entry name" value="Tudor/PWWP/MBT"/>
    <property type="match status" value="1"/>
</dbReference>
<dbReference type="SMART" id="SM00297">
    <property type="entry name" value="BROMO"/>
    <property type="match status" value="5"/>
</dbReference>
<keyword evidence="6" id="KW-0804">Transcription</keyword>
<dbReference type="InterPro" id="IPR027268">
    <property type="entry name" value="Peptidase_M4/M1_CTD_sf"/>
</dbReference>
<evidence type="ECO:0000256" key="2">
    <source>
        <dbReference type="ARBA" id="ARBA00010937"/>
    </source>
</evidence>
<evidence type="ECO:0000256" key="9">
    <source>
        <dbReference type="SAM" id="MobiDB-lite"/>
    </source>
</evidence>
<accession>A0A5B8MVX7</accession>
<evidence type="ECO:0000313" key="12">
    <source>
        <dbReference type="Proteomes" id="UP000316726"/>
    </source>
</evidence>
<dbReference type="Pfam" id="PF00439">
    <property type="entry name" value="Bromodomain"/>
    <property type="match status" value="5"/>
</dbReference>
<dbReference type="PRINTS" id="PR00503">
    <property type="entry name" value="BROMODOMAIN"/>
</dbReference>
<dbReference type="Pfam" id="PF25316">
    <property type="entry name" value="TAF2_3rd"/>
    <property type="match status" value="1"/>
</dbReference>
<dbReference type="InterPro" id="IPR057991">
    <property type="entry name" value="TPR_TAF2_C"/>
</dbReference>
<evidence type="ECO:0000256" key="8">
    <source>
        <dbReference type="PROSITE-ProRule" id="PRU00035"/>
    </source>
</evidence>
<evidence type="ECO:0000313" key="11">
    <source>
        <dbReference type="EMBL" id="QDZ23765.1"/>
    </source>
</evidence>
<feature type="domain" description="Bromo" evidence="10">
    <location>
        <begin position="1402"/>
        <end position="1474"/>
    </location>
</feature>
<feature type="domain" description="Bromo" evidence="10">
    <location>
        <begin position="1523"/>
        <end position="1599"/>
    </location>
</feature>
<dbReference type="InterPro" id="IPR001487">
    <property type="entry name" value="Bromodomain"/>
</dbReference>
<dbReference type="Proteomes" id="UP000316726">
    <property type="component" value="Chromosome 11"/>
</dbReference>
<comment type="subcellular location">
    <subcellularLocation>
        <location evidence="1">Nucleus</location>
    </subcellularLocation>
</comment>
<dbReference type="InterPro" id="IPR042097">
    <property type="entry name" value="Aminopeptidase_N-like_N_sf"/>
</dbReference>
<dbReference type="GO" id="GO:0005669">
    <property type="term" value="C:transcription factor TFIID complex"/>
    <property type="evidence" value="ECO:0007669"/>
    <property type="project" value="InterPro"/>
</dbReference>
<dbReference type="CDD" id="cd04508">
    <property type="entry name" value="Tudor_SF"/>
    <property type="match status" value="1"/>
</dbReference>
<proteinExistence type="inferred from homology"/>
<keyword evidence="4" id="KW-0805">Transcription regulation</keyword>
<comment type="similarity">
    <text evidence="2">Belongs to the TAF2 family.</text>
</comment>
<dbReference type="OrthoDB" id="21449at2759"/>
<dbReference type="CDD" id="cd04369">
    <property type="entry name" value="Bromodomain"/>
    <property type="match status" value="3"/>
</dbReference>
<feature type="region of interest" description="Disordered" evidence="9">
    <location>
        <begin position="2116"/>
        <end position="2169"/>
    </location>
</feature>
<dbReference type="SUPFAM" id="SSF55486">
    <property type="entry name" value="Metalloproteases ('zincins'), catalytic domain"/>
    <property type="match status" value="1"/>
</dbReference>
<feature type="region of interest" description="Disordered" evidence="9">
    <location>
        <begin position="1800"/>
        <end position="1839"/>
    </location>
</feature>
<evidence type="ECO:0000259" key="10">
    <source>
        <dbReference type="PROSITE" id="PS50014"/>
    </source>
</evidence>
<feature type="compositionally biased region" description="Basic and acidic residues" evidence="9">
    <location>
        <begin position="2138"/>
        <end position="2151"/>
    </location>
</feature>
<dbReference type="PANTHER" id="PTHR15137:SF9">
    <property type="entry name" value="TRANSCRIPTION INITIATION FACTOR TFIID SUBUNIT 2"/>
    <property type="match status" value="1"/>
</dbReference>
<gene>
    <name evidence="11" type="ORF">A3770_11p62830</name>
</gene>
<dbReference type="EMBL" id="CP031044">
    <property type="protein sequence ID" value="QDZ23765.1"/>
    <property type="molecule type" value="Genomic_DNA"/>
</dbReference>
<organism evidence="11 12">
    <name type="scientific">Chloropicon primus</name>
    <dbReference type="NCBI Taxonomy" id="1764295"/>
    <lineage>
        <taxon>Eukaryota</taxon>
        <taxon>Viridiplantae</taxon>
        <taxon>Chlorophyta</taxon>
        <taxon>Chloropicophyceae</taxon>
        <taxon>Chloropicales</taxon>
        <taxon>Chloropicaceae</taxon>
        <taxon>Chloropicon</taxon>
    </lineage>
</organism>
<reference evidence="11 12" key="1">
    <citation type="submission" date="2018-07" db="EMBL/GenBank/DDBJ databases">
        <title>The complete nuclear genome of the prasinophyte Chloropicon primus (CCMP1205).</title>
        <authorList>
            <person name="Pombert J.-F."/>
            <person name="Otis C."/>
            <person name="Turmel M."/>
            <person name="Lemieux C."/>
        </authorList>
    </citation>
    <scope>NUCLEOTIDE SEQUENCE [LARGE SCALE GENOMIC DNA]</scope>
    <source>
        <strain evidence="11 12">CCMP1205</strain>
    </source>
</reference>
<feature type="domain" description="Bromo" evidence="10">
    <location>
        <begin position="1643"/>
        <end position="1713"/>
    </location>
</feature>
<dbReference type="InterPro" id="IPR036427">
    <property type="entry name" value="Bromodomain-like_sf"/>
</dbReference>
<dbReference type="InterPro" id="IPR037813">
    <property type="entry name" value="TAF2"/>
</dbReference>
<evidence type="ECO:0000256" key="7">
    <source>
        <dbReference type="ARBA" id="ARBA00023242"/>
    </source>
</evidence>
<dbReference type="InterPro" id="IPR057345">
    <property type="entry name" value="Ig-like_TAF2"/>
</dbReference>
<evidence type="ECO:0000256" key="3">
    <source>
        <dbReference type="ARBA" id="ARBA00017363"/>
    </source>
</evidence>
<dbReference type="PROSITE" id="PS00633">
    <property type="entry name" value="BROMODOMAIN_1"/>
    <property type="match status" value="2"/>
</dbReference>
<dbReference type="STRING" id="1764295.A0A5B8MVX7"/>
<evidence type="ECO:0000256" key="4">
    <source>
        <dbReference type="ARBA" id="ARBA00023015"/>
    </source>
</evidence>
<dbReference type="SUPFAM" id="SSF47370">
    <property type="entry name" value="Bromodomain"/>
    <property type="match status" value="5"/>
</dbReference>
<dbReference type="GO" id="GO:0006367">
    <property type="term" value="P:transcription initiation at RNA polymerase II promoter"/>
    <property type="evidence" value="ECO:0007669"/>
    <property type="project" value="TreeGrafter"/>
</dbReference>
<feature type="domain" description="Bromo" evidence="10">
    <location>
        <begin position="1241"/>
        <end position="1324"/>
    </location>
</feature>
<keyword evidence="5 8" id="KW-0103">Bromodomain</keyword>
<dbReference type="PROSITE" id="PS50014">
    <property type="entry name" value="BROMODOMAIN_2"/>
    <property type="match status" value="5"/>
</dbReference>
<evidence type="ECO:0000256" key="6">
    <source>
        <dbReference type="ARBA" id="ARBA00023163"/>
    </source>
</evidence>
<sequence>MMMEVEATVEGRSGLVEAMEARVEAMEATDNLPASSPPRAERPKVFVVPKIQHQVARLTVDTAAKMISGRTDIFLSLKDLVSEGAAGVRLHCAAGSEAVGGSQLQKKAFEVKDVTLGGESVSYSCAPASNERRGYDASLANDRRKESVHSKGLTRFADELWHRYNEKLAEETTARFVVDLSQKLSPSALGETGAGEVACLSIQYVVSFANGQALSFDDKGFCFTGSHFMPTKSWLPCVEGYFSDSSAWVTAAYPLSLELRVDKNLVVVSSGKLLSKSEESGENVYKFVTEGSCPLSSVCFAVGPMRELEEEGFTLEQADPKRPSMRMSFFAEESLRQRVKGITGFLKGAMERYLEYLEAPFPLPRLSFCFLPPACLLDDVIVGSGVILLSSDLLMEEKSILGSIESRTKMARAVADQWFGHLLRAASVEDRWLVTGLSGLMTSKYVSTHFGENEALYQWSRKLDLVVQEQDEASPSLYDRKMGFVLAPLVERYTSNHVLKFKTDLLVWMVENRTGVEPFQKVTQNIVSAALKEKAEYFLAVETFFDKVAKVFDTGVDRKWLQGFNERWVIGRGCPHIYVAFCFNRKHHSISVALKQRGLKSANVSGSASVKCCGKEGSGLGMIALVTGETDGIHKNKIFLGDQDLVLEDVKCQGKLVAKKRKRKDDKEEPEEKGLPCGPVNWLGVHHNYEWFASFEVSQPEKMWISQLESSKSITLQLDAISGLVHLDAPTYSAVNALNACVRNKDLYHRVRSEAALALARTVGESTNWTGINTLLNLYREIFFNPDTYSSLTTSKENALQIADQLVSHSASVAIGLLRDEDGLSPQEATDFLLELLKYAPHDGIAYSVNERITFLLKGIGVLAIDSKERLEACLKRIRTFLQRDQIFVSDGMSITCACLQSICSLLIEFYRRNPESDCGCMDEYLFLTKSYTSNHHSGTVRTVANICVVLLESIRHGCKRAFQSFLDMLEDETSSYVKMEVTEKVKESFVLYRRSMHEPLNTGDILDALELCLDKGSPIQLSYKLFEFVQLLGKRPLSLHRASEEALHREFFVKLQREHSHLQVPIELERRAPTQRPRPSKMTVDIPVVIEADEPPSPCLRSFTMESGHTFQVGQRVKGKWRNGPDWYGGSITKIHQSGTFDILYDDGDLETDVPIVRMIPEGGWQFTSASAQELVTDAKKSSKKSKIDLNQLGDADAKSLYAKLVSETSKEKPLTEEEKKQKLVEELMRLASKILNGLRSAKAAAYFMNPVSVASFGGETQEQKEKAFEEYLKVIEGNPMDLGTVTEKTRGAKYESPLQFRDDVRQIFINSRKFNVDHPESIVYKAGEKLSETFETKWKESHIEELWEAGEIRSLTRVESRAHTLHDSNRSQSFRGKVKFEDEQTQKMWGLCLQVLREVKTHPNAWPFLKPVDPEKDKAPDYFEVVKEPMDFNTVTDKLARRVYENVSEFKSDMELVFKNCRLYNKVEDNAVRKLGDDLEVFFKLSWDKHDIESKLLVENKVLTKEDEMMKECDRIVHFLKKHKYAEPFLKPVTQEMLQLPELWAKYQDVVKTPMDISTIASKQRRRKYSSIDEFKDDVNLVFENCFKFNFEGDPVHKAGKHLKRGFRKRWKKLEEKFGIERLKPDLEAWKRVEEVVSKIFNNDLAISFRAPVDKISVPDYYDVIKTPIDLGAIQSKVHNKEYASPVQVKEDMDLLFANCRQYNKEGDPLSTRGEELNKVFGELWSDAKIEALMAESACVSGEDSLAATLSEGGTLVPETTLLTNDSGQSQDTSKHHAEVLSKEKPLHGVSPPVKMEIDDVGAGGHETAEGVRGGGEGMEIDQAAAPDNSNGFPKIRLKSLPPKKVSLEIQGESDNPGSSQVHVVKEEAQLAAQGDAGFTPAQFQECLKLIFMLKKNKVAEAFVNPVTADTFGDPALWGKYQQIVTKPMDLTTIHNKLKSKEINAPKDLWEDVTQIFENCYRFNYAVDPVFVSAKELQRVFMKRWGGFERKFALEPQAASILEDIFSSAEVFLRSLVDHESYASLKTEVAAMDGIGFDFGPIARKLKTREYKEPTQVRDDLRFQFQALLREVEGNDLLHSKVEDFQKVFHGLWEEGEFEKKFSRCVLKSESPKKIHREARKSSERVAKAYPSQGDVKAEHAPSPPKEKPSAPTGGLTLKIKFGAPKQ</sequence>
<dbReference type="GO" id="GO:0016251">
    <property type="term" value="F:RNA polymerase II general transcription initiation factor activity"/>
    <property type="evidence" value="ECO:0007669"/>
    <property type="project" value="TreeGrafter"/>
</dbReference>
<dbReference type="GO" id="GO:0003682">
    <property type="term" value="F:chromatin binding"/>
    <property type="evidence" value="ECO:0007669"/>
    <property type="project" value="TreeGrafter"/>
</dbReference>
<feature type="domain" description="Bromo" evidence="10">
    <location>
        <begin position="1897"/>
        <end position="1973"/>
    </location>
</feature>
<keyword evidence="12" id="KW-1185">Reference proteome</keyword>
<dbReference type="Pfam" id="PF25577">
    <property type="entry name" value="TPR_TAF2_C"/>
    <property type="match status" value="1"/>
</dbReference>
<evidence type="ECO:0000256" key="1">
    <source>
        <dbReference type="ARBA" id="ARBA00004123"/>
    </source>
</evidence>
<protein>
    <recommendedName>
        <fullName evidence="3">Transcription initiation factor TFIID subunit 2</fullName>
    </recommendedName>
</protein>